<dbReference type="RefSeq" id="WP_046763514.1">
    <property type="nucleotide sequence ID" value="NZ_LBIC01000004.1"/>
</dbReference>
<accession>A0A0M3AUT8</accession>
<dbReference type="Gene3D" id="2.40.50.90">
    <property type="match status" value="1"/>
</dbReference>
<protein>
    <submittedName>
        <fullName evidence="2">Nuclease</fullName>
    </submittedName>
</protein>
<dbReference type="Pfam" id="PF00565">
    <property type="entry name" value="SNase"/>
    <property type="match status" value="1"/>
</dbReference>
<evidence type="ECO:0000313" key="3">
    <source>
        <dbReference type="Proteomes" id="UP000033874"/>
    </source>
</evidence>
<dbReference type="STRING" id="56193.YP76_10325"/>
<evidence type="ECO:0000313" key="2">
    <source>
        <dbReference type="EMBL" id="KKW92309.1"/>
    </source>
</evidence>
<dbReference type="PATRIC" id="fig|56193.3.peg.2140"/>
<dbReference type="EMBL" id="LBIC01000004">
    <property type="protein sequence ID" value="KKW92309.1"/>
    <property type="molecule type" value="Genomic_DNA"/>
</dbReference>
<organism evidence="2 3">
    <name type="scientific">Sphingobium chungbukense</name>
    <dbReference type="NCBI Taxonomy" id="56193"/>
    <lineage>
        <taxon>Bacteria</taxon>
        <taxon>Pseudomonadati</taxon>
        <taxon>Pseudomonadota</taxon>
        <taxon>Alphaproteobacteria</taxon>
        <taxon>Sphingomonadales</taxon>
        <taxon>Sphingomonadaceae</taxon>
        <taxon>Sphingobium</taxon>
    </lineage>
</organism>
<dbReference type="InterPro" id="IPR016071">
    <property type="entry name" value="Staphylococal_nuclease_OB-fold"/>
</dbReference>
<name>A0A0M3AUT8_9SPHN</name>
<comment type="caution">
    <text evidence="2">The sequence shown here is derived from an EMBL/GenBank/DDBJ whole genome shotgun (WGS) entry which is preliminary data.</text>
</comment>
<dbReference type="SUPFAM" id="SSF50199">
    <property type="entry name" value="Staphylococcal nuclease"/>
    <property type="match status" value="1"/>
</dbReference>
<dbReference type="AlphaFoldDB" id="A0A0M3AUT8"/>
<feature type="domain" description="TNase-like" evidence="1">
    <location>
        <begin position="26"/>
        <end position="108"/>
    </location>
</feature>
<gene>
    <name evidence="2" type="ORF">YP76_10325</name>
</gene>
<dbReference type="InterPro" id="IPR035437">
    <property type="entry name" value="SNase_OB-fold_sf"/>
</dbReference>
<evidence type="ECO:0000259" key="1">
    <source>
        <dbReference type="Pfam" id="PF00565"/>
    </source>
</evidence>
<dbReference type="Proteomes" id="UP000033874">
    <property type="component" value="Unassembled WGS sequence"/>
</dbReference>
<reference evidence="2 3" key="1">
    <citation type="submission" date="2015-04" db="EMBL/GenBank/DDBJ databases">
        <title>Genome sequence of aromatic hydrocarbons-degrading Sphingobium chungbukense DJ77.</title>
        <authorList>
            <person name="Kim Y.-C."/>
            <person name="Chae J.-C."/>
        </authorList>
    </citation>
    <scope>NUCLEOTIDE SEQUENCE [LARGE SCALE GENOMIC DNA]</scope>
    <source>
        <strain evidence="2 3">DJ77</strain>
    </source>
</reference>
<proteinExistence type="predicted"/>
<sequence length="124" mass="13448">MIAALLIASAVTVVDGSMLRVNGEPIRLLGIEAPDVAARCRKGRICTPVDPRRSKDSLKHSLRDPITIVPVARDAAGRTVAIIYAGGLNISCEQLRKGMAVYKPHWDSGRRLAKECRFARADGK</sequence>
<keyword evidence="3" id="KW-1185">Reference proteome</keyword>